<accession>A0A917JZH9</accession>
<dbReference type="AlphaFoldDB" id="A0A917JZH9"/>
<dbReference type="Proteomes" id="UP000657574">
    <property type="component" value="Unassembled WGS sequence"/>
</dbReference>
<reference evidence="1" key="1">
    <citation type="journal article" date="2014" name="Int. J. Syst. Evol. Microbiol.">
        <title>Complete genome sequence of Corynebacterium casei LMG S-19264T (=DSM 44701T), isolated from a smear-ripened cheese.</title>
        <authorList>
            <consortium name="US DOE Joint Genome Institute (JGI-PGF)"/>
            <person name="Walter F."/>
            <person name="Albersmeier A."/>
            <person name="Kalinowski J."/>
            <person name="Ruckert C."/>
        </authorList>
    </citation>
    <scope>NUCLEOTIDE SEQUENCE</scope>
    <source>
        <strain evidence="1">JCM 3086</strain>
    </source>
</reference>
<proteinExistence type="predicted"/>
<comment type="caution">
    <text evidence="1">The sequence shown here is derived from an EMBL/GenBank/DDBJ whole genome shotgun (WGS) entry which is preliminary data.</text>
</comment>
<evidence type="ECO:0008006" key="3">
    <source>
        <dbReference type="Google" id="ProtNLM"/>
    </source>
</evidence>
<dbReference type="SUPFAM" id="SSF160631">
    <property type="entry name" value="SMI1/KNR4-like"/>
    <property type="match status" value="1"/>
</dbReference>
<gene>
    <name evidence="1" type="ORF">GCM10010121_001250</name>
</gene>
<dbReference type="RefSeq" id="WP_189308953.1">
    <property type="nucleotide sequence ID" value="NZ_BMQA01000001.1"/>
</dbReference>
<evidence type="ECO:0000313" key="1">
    <source>
        <dbReference type="EMBL" id="GGI94639.1"/>
    </source>
</evidence>
<organism evidence="1 2">
    <name type="scientific">Streptomyces brasiliensis</name>
    <dbReference type="NCBI Taxonomy" id="1954"/>
    <lineage>
        <taxon>Bacteria</taxon>
        <taxon>Bacillati</taxon>
        <taxon>Actinomycetota</taxon>
        <taxon>Actinomycetes</taxon>
        <taxon>Kitasatosporales</taxon>
        <taxon>Streptomycetaceae</taxon>
        <taxon>Streptomyces</taxon>
    </lineage>
</organism>
<dbReference type="EMBL" id="BMQA01000001">
    <property type="protein sequence ID" value="GGI94639.1"/>
    <property type="molecule type" value="Genomic_DNA"/>
</dbReference>
<evidence type="ECO:0000313" key="2">
    <source>
        <dbReference type="Proteomes" id="UP000657574"/>
    </source>
</evidence>
<protein>
    <recommendedName>
        <fullName evidence="3">Knr4/Smi1-like domain-containing protein</fullName>
    </recommendedName>
</protein>
<sequence>MDATTGLPLLTPFGGYVVYMRAWAHRSWRIGAGTVETGDGVRRVVLVAERPEPVVEGLPADASWVDRVVAVTGWDAGGRTRTIDWAAVEERLGTPLPGDYKRLAEIFGEGVFGGFLSLYVPGPVVPGMDFADHADGPAQSASREGVDLWPPYDMHPAPGGLLQWGGSEQEGQFCWLTEGDDPDAWPVLSCDAVPGSWHRFDGSAAEFVFRLLTERGHPFSTARYFDAHWFESHES</sequence>
<dbReference type="InterPro" id="IPR037883">
    <property type="entry name" value="Knr4/Smi1-like_sf"/>
</dbReference>
<name>A0A917JZH9_9ACTN</name>
<reference evidence="1" key="2">
    <citation type="submission" date="2020-09" db="EMBL/GenBank/DDBJ databases">
        <authorList>
            <person name="Sun Q."/>
            <person name="Ohkuma M."/>
        </authorList>
    </citation>
    <scope>NUCLEOTIDE SEQUENCE</scope>
    <source>
        <strain evidence="1">JCM 3086</strain>
    </source>
</reference>
<keyword evidence="2" id="KW-1185">Reference proteome</keyword>